<organism evidence="1 2">
    <name type="scientific">Lactuca saligna</name>
    <name type="common">Willowleaf lettuce</name>
    <dbReference type="NCBI Taxonomy" id="75948"/>
    <lineage>
        <taxon>Eukaryota</taxon>
        <taxon>Viridiplantae</taxon>
        <taxon>Streptophyta</taxon>
        <taxon>Embryophyta</taxon>
        <taxon>Tracheophyta</taxon>
        <taxon>Spermatophyta</taxon>
        <taxon>Magnoliopsida</taxon>
        <taxon>eudicotyledons</taxon>
        <taxon>Gunneridae</taxon>
        <taxon>Pentapetalae</taxon>
        <taxon>asterids</taxon>
        <taxon>campanulids</taxon>
        <taxon>Asterales</taxon>
        <taxon>Asteraceae</taxon>
        <taxon>Cichorioideae</taxon>
        <taxon>Cichorieae</taxon>
        <taxon>Lactucinae</taxon>
        <taxon>Lactuca</taxon>
    </lineage>
</organism>
<dbReference type="EMBL" id="OX465077">
    <property type="protein sequence ID" value="CAI9268401.1"/>
    <property type="molecule type" value="Genomic_DNA"/>
</dbReference>
<sequence length="160" mass="18287">MKEMYVHWRRERVRDIEVVKELGERRRTRERDHSFSSKSARYREPGGVVVCVILHLCVNLRQSPYVLQSSGGSNTVRERQGASLRFFDGQKEGEKSITVRVWVCAILNLVVEVAVLMNEDSTTMEELLLCVAWKLGTLFELCWAFNGLVIKLANGLVACN</sequence>
<gene>
    <name evidence="1" type="ORF">LSALG_LOCUS8828</name>
</gene>
<name>A0AA35V7M8_LACSI</name>
<evidence type="ECO:0000313" key="1">
    <source>
        <dbReference type="EMBL" id="CAI9268401.1"/>
    </source>
</evidence>
<dbReference type="Proteomes" id="UP001177003">
    <property type="component" value="Chromosome 1"/>
</dbReference>
<reference evidence="1" key="1">
    <citation type="submission" date="2023-04" db="EMBL/GenBank/DDBJ databases">
        <authorList>
            <person name="Vijverberg K."/>
            <person name="Xiong W."/>
            <person name="Schranz E."/>
        </authorList>
    </citation>
    <scope>NUCLEOTIDE SEQUENCE</scope>
</reference>
<keyword evidence="2" id="KW-1185">Reference proteome</keyword>
<dbReference type="AlphaFoldDB" id="A0AA35V7M8"/>
<protein>
    <submittedName>
        <fullName evidence="1">Uncharacterized protein</fullName>
    </submittedName>
</protein>
<proteinExistence type="predicted"/>
<accession>A0AA35V7M8</accession>
<evidence type="ECO:0000313" key="2">
    <source>
        <dbReference type="Proteomes" id="UP001177003"/>
    </source>
</evidence>